<dbReference type="InterPro" id="IPR008476">
    <property type="entry name" value="PBDC1_metazoa/fungi"/>
</dbReference>
<name>A0A0C4EC17_MAGP6</name>
<keyword evidence="9" id="KW-1185">Reference proteome</keyword>
<dbReference type="eggNOG" id="KOG4093">
    <property type="taxonomic scope" value="Eukaryota"/>
</dbReference>
<reference evidence="8" key="5">
    <citation type="submission" date="2015-06" db="UniProtKB">
        <authorList>
            <consortium name="EnsemblFungi"/>
        </authorList>
    </citation>
    <scope>IDENTIFICATION</scope>
    <source>
        <strain evidence="8">ATCC 64411</strain>
    </source>
</reference>
<evidence type="ECO:0000259" key="6">
    <source>
        <dbReference type="Pfam" id="PF04669"/>
    </source>
</evidence>
<organism evidence="8 9">
    <name type="scientific">Magnaporthiopsis poae (strain ATCC 64411 / 73-15)</name>
    <name type="common">Kentucky bluegrass fungus</name>
    <name type="synonym">Magnaporthe poae</name>
    <dbReference type="NCBI Taxonomy" id="644358"/>
    <lineage>
        <taxon>Eukaryota</taxon>
        <taxon>Fungi</taxon>
        <taxon>Dikarya</taxon>
        <taxon>Ascomycota</taxon>
        <taxon>Pezizomycotina</taxon>
        <taxon>Sordariomycetes</taxon>
        <taxon>Sordariomycetidae</taxon>
        <taxon>Magnaporthales</taxon>
        <taxon>Magnaporthaceae</taxon>
        <taxon>Magnaporthiopsis</taxon>
    </lineage>
</organism>
<dbReference type="GO" id="GO:0061770">
    <property type="term" value="F:translation elongation factor binding"/>
    <property type="evidence" value="ECO:0007669"/>
    <property type="project" value="EnsemblFungi"/>
</dbReference>
<dbReference type="InterPro" id="IPR021148">
    <property type="entry name" value="Polysacc_synth_dom"/>
</dbReference>
<dbReference type="STRING" id="644358.A0A0C4EC17"/>
<dbReference type="GO" id="GO:0005737">
    <property type="term" value="C:cytoplasm"/>
    <property type="evidence" value="ECO:0007669"/>
    <property type="project" value="UniProtKB-SubCell"/>
</dbReference>
<dbReference type="Proteomes" id="UP000011715">
    <property type="component" value="Unassembled WGS sequence"/>
</dbReference>
<proteinExistence type="inferred from homology"/>
<sequence length="172" mass="20144">MVQTFGPEPPPGMRPAPAGFDAENAPNHEGIEMAFAQKVIQHMETYWKILKNKRGSQLRLTKMDDEIYEHLKADFPELDPAKDIVEDELKSKEGKERWRKFMMAYEKRVEDFNFGTMLRVSPRDDVDTEERVIFVPRMQFYAFEIARNKAGLNDWVYEQAHPEEKKEESASS</sequence>
<dbReference type="GO" id="GO:0051787">
    <property type="term" value="F:misfolded protein binding"/>
    <property type="evidence" value="ECO:0007669"/>
    <property type="project" value="EnsemblFungi"/>
</dbReference>
<reference evidence="8" key="4">
    <citation type="journal article" date="2015" name="G3 (Bethesda)">
        <title>Genome sequences of three phytopathogenic species of the Magnaporthaceae family of fungi.</title>
        <authorList>
            <person name="Okagaki L.H."/>
            <person name="Nunes C.C."/>
            <person name="Sailsbery J."/>
            <person name="Clay B."/>
            <person name="Brown D."/>
            <person name="John T."/>
            <person name="Oh Y."/>
            <person name="Young N."/>
            <person name="Fitzgerald M."/>
            <person name="Haas B.J."/>
            <person name="Zeng Q."/>
            <person name="Young S."/>
            <person name="Adiconis X."/>
            <person name="Fan L."/>
            <person name="Levin J.Z."/>
            <person name="Mitchell T.K."/>
            <person name="Okubara P.A."/>
            <person name="Farman M.L."/>
            <person name="Kohn L.M."/>
            <person name="Birren B."/>
            <person name="Ma L.-J."/>
            <person name="Dean R.A."/>
        </authorList>
    </citation>
    <scope>NUCLEOTIDE SEQUENCE</scope>
    <source>
        <strain evidence="8">ATCC 64411 / 73-15</strain>
    </source>
</reference>
<comment type="similarity">
    <text evidence="3">Belongs to the PBDC1 family.</text>
</comment>
<dbReference type="VEuPathDB" id="FungiDB:MAPG_10230"/>
<evidence type="ECO:0000256" key="2">
    <source>
        <dbReference type="ARBA" id="ARBA00022490"/>
    </source>
</evidence>
<evidence type="ECO:0000313" key="7">
    <source>
        <dbReference type="EMBL" id="KLU91713.1"/>
    </source>
</evidence>
<dbReference type="PANTHER" id="PTHR13410">
    <property type="entry name" value="PROTEIN PBDC1"/>
    <property type="match status" value="1"/>
</dbReference>
<accession>A0A0C4EC17</accession>
<dbReference type="PANTHER" id="PTHR13410:SF9">
    <property type="entry name" value="PROTEIN PBDC1"/>
    <property type="match status" value="1"/>
</dbReference>
<protein>
    <recommendedName>
        <fullName evidence="4">Protein PBDC1 homolog</fullName>
    </recommendedName>
</protein>
<evidence type="ECO:0000256" key="5">
    <source>
        <dbReference type="SAM" id="MobiDB-lite"/>
    </source>
</evidence>
<dbReference type="EnsemblFungi" id="MAPG_10230T0">
    <property type="protein sequence ID" value="MAPG_10230T0"/>
    <property type="gene ID" value="MAPG_10230"/>
</dbReference>
<evidence type="ECO:0000313" key="9">
    <source>
        <dbReference type="Proteomes" id="UP000011715"/>
    </source>
</evidence>
<evidence type="ECO:0000313" key="8">
    <source>
        <dbReference type="EnsemblFungi" id="MAPG_10230T0"/>
    </source>
</evidence>
<dbReference type="GO" id="GO:0043022">
    <property type="term" value="F:ribosome binding"/>
    <property type="evidence" value="ECO:0007669"/>
    <property type="project" value="EnsemblFungi"/>
</dbReference>
<evidence type="ECO:0000256" key="3">
    <source>
        <dbReference type="ARBA" id="ARBA00061201"/>
    </source>
</evidence>
<dbReference type="GO" id="GO:1990593">
    <property type="term" value="F:nascent polypeptide-associated complex binding"/>
    <property type="evidence" value="ECO:0007669"/>
    <property type="project" value="EnsemblFungi"/>
</dbReference>
<comment type="subcellular location">
    <subcellularLocation>
        <location evidence="1">Cytoplasm</location>
    </subcellularLocation>
</comment>
<dbReference type="OrthoDB" id="10248897at2759"/>
<dbReference type="Gene3D" id="1.10.3560.10">
    <property type="entry name" value="yst0336 like domain"/>
    <property type="match status" value="1"/>
</dbReference>
<feature type="domain" description="Polysaccharide biosynthesis" evidence="6">
    <location>
        <begin position="31"/>
        <end position="158"/>
    </location>
</feature>
<evidence type="ECO:0000256" key="1">
    <source>
        <dbReference type="ARBA" id="ARBA00004496"/>
    </source>
</evidence>
<dbReference type="InterPro" id="IPR023139">
    <property type="entry name" value="PBDC1-like_dom_sf"/>
</dbReference>
<dbReference type="OMA" id="IQFYAFE"/>
<gene>
    <name evidence="7" type="ORF">MAPG_10230</name>
</gene>
<reference evidence="7" key="1">
    <citation type="submission" date="2010-05" db="EMBL/GenBank/DDBJ databases">
        <title>The Genome Sequence of Magnaporthe poae strain ATCC 64411.</title>
        <authorList>
            <consortium name="The Broad Institute Genome Sequencing Platform"/>
            <consortium name="Broad Institute Genome Sequencing Center for Infectious Disease"/>
            <person name="Ma L.-J."/>
            <person name="Dead R."/>
            <person name="Young S."/>
            <person name="Zeng Q."/>
            <person name="Koehrsen M."/>
            <person name="Alvarado L."/>
            <person name="Berlin A."/>
            <person name="Chapman S.B."/>
            <person name="Chen Z."/>
            <person name="Freedman E."/>
            <person name="Gellesch M."/>
            <person name="Goldberg J."/>
            <person name="Griggs A."/>
            <person name="Gujja S."/>
            <person name="Heilman E.R."/>
            <person name="Heiman D."/>
            <person name="Hepburn T."/>
            <person name="Howarth C."/>
            <person name="Jen D."/>
            <person name="Larson L."/>
            <person name="Mehta T."/>
            <person name="Neiman D."/>
            <person name="Pearson M."/>
            <person name="Roberts A."/>
            <person name="Saif S."/>
            <person name="Shea T."/>
            <person name="Shenoy N."/>
            <person name="Sisk P."/>
            <person name="Stolte C."/>
            <person name="Sykes S."/>
            <person name="Walk T."/>
            <person name="White J."/>
            <person name="Yandava C."/>
            <person name="Haas B."/>
            <person name="Nusbaum C."/>
            <person name="Birren B."/>
        </authorList>
    </citation>
    <scope>NUCLEOTIDE SEQUENCE</scope>
    <source>
        <strain evidence="7">ATCC 64411</strain>
    </source>
</reference>
<dbReference type="GO" id="GO:0051083">
    <property type="term" value="P:'de novo' cotranslational protein folding"/>
    <property type="evidence" value="ECO:0007669"/>
    <property type="project" value="EnsemblFungi"/>
</dbReference>
<dbReference type="FunFam" id="1.10.3560.10:FF:000001">
    <property type="entry name" value="Protein PBDC1 homolog"/>
    <property type="match status" value="1"/>
</dbReference>
<reference evidence="7" key="3">
    <citation type="submission" date="2011-03" db="EMBL/GenBank/DDBJ databases">
        <title>Annotation of Magnaporthe poae ATCC 64411.</title>
        <authorList>
            <person name="Ma L.-J."/>
            <person name="Dead R."/>
            <person name="Young S.K."/>
            <person name="Zeng Q."/>
            <person name="Gargeya S."/>
            <person name="Fitzgerald M."/>
            <person name="Haas B."/>
            <person name="Abouelleil A."/>
            <person name="Alvarado L."/>
            <person name="Arachchi H.M."/>
            <person name="Berlin A."/>
            <person name="Brown A."/>
            <person name="Chapman S.B."/>
            <person name="Chen Z."/>
            <person name="Dunbar C."/>
            <person name="Freedman E."/>
            <person name="Gearin G."/>
            <person name="Gellesch M."/>
            <person name="Goldberg J."/>
            <person name="Griggs A."/>
            <person name="Gujja S."/>
            <person name="Heiman D."/>
            <person name="Howarth C."/>
            <person name="Larson L."/>
            <person name="Lui A."/>
            <person name="MacDonald P.J.P."/>
            <person name="Mehta T."/>
            <person name="Montmayeur A."/>
            <person name="Murphy C."/>
            <person name="Neiman D."/>
            <person name="Pearson M."/>
            <person name="Priest M."/>
            <person name="Roberts A."/>
            <person name="Saif S."/>
            <person name="Shea T."/>
            <person name="Shenoy N."/>
            <person name="Sisk P."/>
            <person name="Stolte C."/>
            <person name="Sykes S."/>
            <person name="Yandava C."/>
            <person name="Wortman J."/>
            <person name="Nusbaum C."/>
            <person name="Birren B."/>
        </authorList>
    </citation>
    <scope>NUCLEOTIDE SEQUENCE</scope>
    <source>
        <strain evidence="7">ATCC 64411</strain>
    </source>
</reference>
<evidence type="ECO:0000256" key="4">
    <source>
        <dbReference type="ARBA" id="ARBA00069779"/>
    </source>
</evidence>
<dbReference type="EMBL" id="GL876977">
    <property type="protein sequence ID" value="KLU91713.1"/>
    <property type="molecule type" value="Genomic_DNA"/>
</dbReference>
<dbReference type="AlphaFoldDB" id="A0A0C4EC17"/>
<keyword evidence="2" id="KW-0963">Cytoplasm</keyword>
<dbReference type="EMBL" id="ADBL01002633">
    <property type="status" value="NOT_ANNOTATED_CDS"/>
    <property type="molecule type" value="Genomic_DNA"/>
</dbReference>
<reference evidence="9" key="2">
    <citation type="submission" date="2010-05" db="EMBL/GenBank/DDBJ databases">
        <title>The genome sequence of Magnaporthe poae strain ATCC 64411.</title>
        <authorList>
            <person name="Ma L.-J."/>
            <person name="Dead R."/>
            <person name="Young S."/>
            <person name="Zeng Q."/>
            <person name="Koehrsen M."/>
            <person name="Alvarado L."/>
            <person name="Berlin A."/>
            <person name="Chapman S.B."/>
            <person name="Chen Z."/>
            <person name="Freedman E."/>
            <person name="Gellesch M."/>
            <person name="Goldberg J."/>
            <person name="Griggs A."/>
            <person name="Gujja S."/>
            <person name="Heilman E.R."/>
            <person name="Heiman D."/>
            <person name="Hepburn T."/>
            <person name="Howarth C."/>
            <person name="Jen D."/>
            <person name="Larson L."/>
            <person name="Mehta T."/>
            <person name="Neiman D."/>
            <person name="Pearson M."/>
            <person name="Roberts A."/>
            <person name="Saif S."/>
            <person name="Shea T."/>
            <person name="Shenoy N."/>
            <person name="Sisk P."/>
            <person name="Stolte C."/>
            <person name="Sykes S."/>
            <person name="Walk T."/>
            <person name="White J."/>
            <person name="Yandava C."/>
            <person name="Haas B."/>
            <person name="Nusbaum C."/>
            <person name="Birren B."/>
        </authorList>
    </citation>
    <scope>NUCLEOTIDE SEQUENCE [LARGE SCALE GENOMIC DNA]</scope>
    <source>
        <strain evidence="9">ATCC 64411 / 73-15</strain>
    </source>
</reference>
<dbReference type="GO" id="GO:0044183">
    <property type="term" value="F:protein folding chaperone"/>
    <property type="evidence" value="ECO:0007669"/>
    <property type="project" value="EnsemblFungi"/>
</dbReference>
<feature type="region of interest" description="Disordered" evidence="5">
    <location>
        <begin position="1"/>
        <end position="25"/>
    </location>
</feature>
<dbReference type="Pfam" id="PF04669">
    <property type="entry name" value="PBDC1"/>
    <property type="match status" value="1"/>
</dbReference>